<feature type="binding site" evidence="5">
    <location>
        <position position="38"/>
    </location>
    <ligand>
        <name>FMN</name>
        <dbReference type="ChEBI" id="CHEBI:58210"/>
    </ligand>
</feature>
<keyword evidence="4 5" id="KW-0808">Transferase</keyword>
<comment type="function">
    <text evidence="5">Flavin prenyltransferase that catalyzes the synthesis of the prenylated FMN cofactor (prenyl-FMN) for 4-hydroxy-3-polyprenylbenzoic acid decarboxylase UbiD. The prenyltransferase is metal-independent and links a dimethylallyl moiety from dimethylallyl monophosphate (DMAP) to the flavin N5 and C6 atoms of FMN.</text>
</comment>
<feature type="binding site" evidence="5">
    <location>
        <begin position="100"/>
        <end position="103"/>
    </location>
    <ligand>
        <name>FMN</name>
        <dbReference type="ChEBI" id="CHEBI:58210"/>
    </ligand>
</feature>
<comment type="catalytic activity">
    <reaction evidence="5">
        <text>dimethylallyl phosphate + FMNH2 = prenylated FMNH2 + phosphate</text>
        <dbReference type="Rhea" id="RHEA:37743"/>
        <dbReference type="ChEBI" id="CHEBI:43474"/>
        <dbReference type="ChEBI" id="CHEBI:57618"/>
        <dbReference type="ChEBI" id="CHEBI:87467"/>
        <dbReference type="ChEBI" id="CHEBI:88052"/>
        <dbReference type="EC" id="2.5.1.129"/>
    </reaction>
</comment>
<evidence type="ECO:0000256" key="3">
    <source>
        <dbReference type="ARBA" id="ARBA00022643"/>
    </source>
</evidence>
<keyword evidence="1 5" id="KW-0637">Prenyltransferase</keyword>
<dbReference type="EC" id="2.5.1.129" evidence="5"/>
<dbReference type="Proteomes" id="UP000007881">
    <property type="component" value="Chromosome"/>
</dbReference>
<keyword evidence="9" id="KW-1185">Reference proteome</keyword>
<accession>I0IA85</accession>
<evidence type="ECO:0000256" key="2">
    <source>
        <dbReference type="ARBA" id="ARBA00022630"/>
    </source>
</evidence>
<dbReference type="HOGENOM" id="CLU_074522_0_1_0"/>
<feature type="binding site" evidence="5">
    <location>
        <position position="165"/>
    </location>
    <ligand>
        <name>dimethylallyl phosphate</name>
        <dbReference type="ChEBI" id="CHEBI:88052"/>
    </ligand>
</feature>
<dbReference type="AlphaFoldDB" id="I0IA85"/>
<feature type="binding site" evidence="5">
    <location>
        <position position="135"/>
    </location>
    <ligand>
        <name>FMN</name>
        <dbReference type="ChEBI" id="CHEBI:58210"/>
    </ligand>
</feature>
<evidence type="ECO:0000256" key="6">
    <source>
        <dbReference type="SAM" id="MobiDB-lite"/>
    </source>
</evidence>
<keyword evidence="2 5" id="KW-0285">Flavoprotein</keyword>
<dbReference type="OrthoDB" id="9781577at2"/>
<dbReference type="eggNOG" id="COG0163">
    <property type="taxonomic scope" value="Bacteria"/>
</dbReference>
<dbReference type="SUPFAM" id="SSF52507">
    <property type="entry name" value="Homo-oligomeric flavin-containing Cys decarboxylases, HFCD"/>
    <property type="match status" value="1"/>
</dbReference>
<dbReference type="NCBIfam" id="NF004685">
    <property type="entry name" value="PRK06029.1"/>
    <property type="match status" value="1"/>
</dbReference>
<feature type="binding site" evidence="5">
    <location>
        <position position="181"/>
    </location>
    <ligand>
        <name>dimethylallyl phosphate</name>
        <dbReference type="ChEBI" id="CHEBI:88052"/>
    </ligand>
</feature>
<proteinExistence type="inferred from homology"/>
<dbReference type="PATRIC" id="fig|1142394.8.peg.14"/>
<evidence type="ECO:0000313" key="9">
    <source>
        <dbReference type="Proteomes" id="UP000007881"/>
    </source>
</evidence>
<protein>
    <recommendedName>
        <fullName evidence="5">Flavin prenyltransferase UbiX</fullName>
        <ecNumber evidence="5">2.5.1.129</ecNumber>
    </recommendedName>
</protein>
<evidence type="ECO:0000256" key="1">
    <source>
        <dbReference type="ARBA" id="ARBA00022602"/>
    </source>
</evidence>
<dbReference type="KEGG" id="phm:PSMK_00140"/>
<sequence>MRPGRIVVGVSGASGAIYAQRLVTHLVAAGVETHLVVTPLGVRLLRDELGMEGLDLAALCGGEAGGPCPENLVNHRPGDVGATLASGSFRHDGMAVVPCSSNSLSAIATGQAQHLLHRAAAVCLKERRPLVLVHRETPLSRVDLKNLLAADEAGAVVLPANPSFYTRPRTVEEVADTVVARVLDHLGVEHDASPRWDGAAPTADRGGQPRC</sequence>
<dbReference type="InterPro" id="IPR003382">
    <property type="entry name" value="Flavoprotein"/>
</dbReference>
<dbReference type="Gene3D" id="3.40.50.1950">
    <property type="entry name" value="Flavin prenyltransferase-like"/>
    <property type="match status" value="1"/>
</dbReference>
<evidence type="ECO:0000256" key="4">
    <source>
        <dbReference type="ARBA" id="ARBA00022679"/>
    </source>
</evidence>
<keyword evidence="3 5" id="KW-0288">FMN</keyword>
<dbReference type="HAMAP" id="MF_01984">
    <property type="entry name" value="ubiX_pad"/>
    <property type="match status" value="1"/>
</dbReference>
<gene>
    <name evidence="5" type="primary">ubiX</name>
    <name evidence="8" type="ordered locus">PSMK_00140</name>
</gene>
<comment type="similarity">
    <text evidence="5">Belongs to the UbiX/PAD1 family.</text>
</comment>
<comment type="caution">
    <text evidence="5">Lacks conserved residue(s) required for the propagation of feature annotation.</text>
</comment>
<dbReference type="STRING" id="1142394.PSMK_00140"/>
<dbReference type="GO" id="GO:0016829">
    <property type="term" value="F:lyase activity"/>
    <property type="evidence" value="ECO:0007669"/>
    <property type="project" value="UniProtKB-KW"/>
</dbReference>
<dbReference type="InterPro" id="IPR036551">
    <property type="entry name" value="Flavin_trans-like"/>
</dbReference>
<dbReference type="NCBIfam" id="TIGR00421">
    <property type="entry name" value="ubiX_pad"/>
    <property type="match status" value="1"/>
</dbReference>
<feature type="binding site" evidence="5">
    <location>
        <begin position="12"/>
        <end position="14"/>
    </location>
    <ligand>
        <name>FMN</name>
        <dbReference type="ChEBI" id="CHEBI:58210"/>
    </ligand>
</feature>
<keyword evidence="8" id="KW-0456">Lyase</keyword>
<name>I0IA85_PHYMF</name>
<dbReference type="EMBL" id="AP012338">
    <property type="protein sequence ID" value="BAM02173.1"/>
    <property type="molecule type" value="Genomic_DNA"/>
</dbReference>
<dbReference type="InterPro" id="IPR004507">
    <property type="entry name" value="UbiX-like"/>
</dbReference>
<feature type="domain" description="Flavoprotein" evidence="7">
    <location>
        <begin position="5"/>
        <end position="186"/>
    </location>
</feature>
<dbReference type="RefSeq" id="WP_014435393.1">
    <property type="nucleotide sequence ID" value="NC_017080.1"/>
</dbReference>
<evidence type="ECO:0000313" key="8">
    <source>
        <dbReference type="EMBL" id="BAM02173.1"/>
    </source>
</evidence>
<dbReference type="Pfam" id="PF02441">
    <property type="entry name" value="Flavoprotein"/>
    <property type="match status" value="1"/>
</dbReference>
<feature type="region of interest" description="Disordered" evidence="6">
    <location>
        <begin position="191"/>
        <end position="211"/>
    </location>
</feature>
<organism evidence="8 9">
    <name type="scientific">Phycisphaera mikurensis (strain NBRC 102666 / KCTC 22515 / FYK2301M01)</name>
    <dbReference type="NCBI Taxonomy" id="1142394"/>
    <lineage>
        <taxon>Bacteria</taxon>
        <taxon>Pseudomonadati</taxon>
        <taxon>Planctomycetota</taxon>
        <taxon>Phycisphaerae</taxon>
        <taxon>Phycisphaerales</taxon>
        <taxon>Phycisphaeraceae</taxon>
        <taxon>Phycisphaera</taxon>
    </lineage>
</organism>
<dbReference type="GO" id="GO:0106141">
    <property type="term" value="F:flavin prenyltransferase activity"/>
    <property type="evidence" value="ECO:0007669"/>
    <property type="project" value="UniProtKB-EC"/>
</dbReference>
<evidence type="ECO:0000259" key="7">
    <source>
        <dbReference type="Pfam" id="PF02441"/>
    </source>
</evidence>
<reference evidence="8 9" key="1">
    <citation type="submission" date="2012-02" db="EMBL/GenBank/DDBJ databases">
        <title>Complete genome sequence of Phycisphaera mikurensis NBRC 102666.</title>
        <authorList>
            <person name="Ankai A."/>
            <person name="Hosoyama A."/>
            <person name="Terui Y."/>
            <person name="Sekine M."/>
            <person name="Fukai R."/>
            <person name="Kato Y."/>
            <person name="Nakamura S."/>
            <person name="Yamada-Narita S."/>
            <person name="Kawakoshi A."/>
            <person name="Fukunaga Y."/>
            <person name="Yamazaki S."/>
            <person name="Fujita N."/>
        </authorList>
    </citation>
    <scope>NUCLEOTIDE SEQUENCE [LARGE SCALE GENOMIC DNA]</scope>
    <source>
        <strain evidence="9">NBRC 102666 / KCTC 22515 / FYK2301M01</strain>
    </source>
</reference>
<evidence type="ECO:0000256" key="5">
    <source>
        <dbReference type="HAMAP-Rule" id="MF_01984"/>
    </source>
</evidence>